<accession>A0A8J6PL63</accession>
<name>A0A8J6PL63_9HYPH</name>
<dbReference type="GO" id="GO:0003824">
    <property type="term" value="F:catalytic activity"/>
    <property type="evidence" value="ECO:0007669"/>
    <property type="project" value="UniProtKB-ARBA"/>
</dbReference>
<dbReference type="Gene3D" id="1.10.12.10">
    <property type="entry name" value="Lyase 2-enoyl-coa Hydratase, Chain A, domain 2"/>
    <property type="match status" value="1"/>
</dbReference>
<evidence type="ECO:0000313" key="2">
    <source>
        <dbReference type="EMBL" id="MBD0416734.1"/>
    </source>
</evidence>
<proteinExistence type="inferred from homology"/>
<dbReference type="Proteomes" id="UP000643405">
    <property type="component" value="Unassembled WGS sequence"/>
</dbReference>
<evidence type="ECO:0000313" key="3">
    <source>
        <dbReference type="Proteomes" id="UP000643405"/>
    </source>
</evidence>
<organism evidence="2 3">
    <name type="scientific">Oryzicola mucosus</name>
    <dbReference type="NCBI Taxonomy" id="2767425"/>
    <lineage>
        <taxon>Bacteria</taxon>
        <taxon>Pseudomonadati</taxon>
        <taxon>Pseudomonadota</taxon>
        <taxon>Alphaproteobacteria</taxon>
        <taxon>Hyphomicrobiales</taxon>
        <taxon>Phyllobacteriaceae</taxon>
        <taxon>Oryzicola</taxon>
    </lineage>
</organism>
<dbReference type="InterPro" id="IPR029045">
    <property type="entry name" value="ClpP/crotonase-like_dom_sf"/>
</dbReference>
<keyword evidence="3" id="KW-1185">Reference proteome</keyword>
<reference evidence="2" key="1">
    <citation type="submission" date="2020-09" db="EMBL/GenBank/DDBJ databases">
        <title>Genome seq and assembly of Tianweitania sp.</title>
        <authorList>
            <person name="Chhetri G."/>
        </authorList>
    </citation>
    <scope>NUCLEOTIDE SEQUENCE</scope>
    <source>
        <strain evidence="2">Rool2</strain>
    </source>
</reference>
<dbReference type="InterPro" id="IPR014748">
    <property type="entry name" value="Enoyl-CoA_hydra_C"/>
</dbReference>
<gene>
    <name evidence="2" type="ORF">ICI42_18945</name>
</gene>
<comment type="caution">
    <text evidence="2">The sequence shown here is derived from an EMBL/GenBank/DDBJ whole genome shotgun (WGS) entry which is preliminary data.</text>
</comment>
<dbReference type="Pfam" id="PF00378">
    <property type="entry name" value="ECH_1"/>
    <property type="match status" value="1"/>
</dbReference>
<sequence length="241" mass="25585">MDNPKTKNALSPEMIRDLGDRLEALMGDWNCRAIVLTGANGAFCSGGDVSRMQRDRQVLDTRVYIGGAHRIIRAVVNGAKPVIAAVEGAAFGAGMSLVAGCDFVVASQRSKFCAAFAKVGLAPDLGLYWTLPQRVGLGRAKRLIMLAPTLQAAEAETIGLVDEVAADGEALARALVVAEQFAAAAPLSIAVTKAVYADGVLTLDDAFRAERDHHPMLVRSADHLGAIDAFREKRLPEFNGK</sequence>
<dbReference type="PANTHER" id="PTHR43459">
    <property type="entry name" value="ENOYL-COA HYDRATASE"/>
    <property type="match status" value="1"/>
</dbReference>
<dbReference type="AlphaFoldDB" id="A0A8J6PL63"/>
<dbReference type="SUPFAM" id="SSF52096">
    <property type="entry name" value="ClpP/crotonase"/>
    <property type="match status" value="1"/>
</dbReference>
<dbReference type="EMBL" id="JACVVX010000007">
    <property type="protein sequence ID" value="MBD0416734.1"/>
    <property type="molecule type" value="Genomic_DNA"/>
</dbReference>
<dbReference type="Gene3D" id="3.90.226.10">
    <property type="entry name" value="2-enoyl-CoA Hydratase, Chain A, domain 1"/>
    <property type="match status" value="1"/>
</dbReference>
<dbReference type="InterPro" id="IPR001753">
    <property type="entry name" value="Enoyl-CoA_hydra/iso"/>
</dbReference>
<evidence type="ECO:0000256" key="1">
    <source>
        <dbReference type="ARBA" id="ARBA00005254"/>
    </source>
</evidence>
<protein>
    <submittedName>
        <fullName evidence="2">Enoyl-CoA hydratase/isomerase family protein</fullName>
    </submittedName>
</protein>
<dbReference type="CDD" id="cd06558">
    <property type="entry name" value="crotonase-like"/>
    <property type="match status" value="1"/>
</dbReference>
<comment type="similarity">
    <text evidence="1">Belongs to the enoyl-CoA hydratase/isomerase family.</text>
</comment>
<dbReference type="PANTHER" id="PTHR43459:SF1">
    <property type="entry name" value="EG:BACN32G11.4 PROTEIN"/>
    <property type="match status" value="1"/>
</dbReference>